<dbReference type="SUPFAM" id="SSF160930">
    <property type="entry name" value="FlhC-like"/>
    <property type="match status" value="1"/>
</dbReference>
<evidence type="ECO:0000256" key="3">
    <source>
        <dbReference type="ARBA" id="ARBA00022795"/>
    </source>
</evidence>
<accession>A0A368XN12</accession>
<organism evidence="9 10">
    <name type="scientific">Pseudorhodoferax soli</name>
    <dbReference type="NCBI Taxonomy" id="545864"/>
    <lineage>
        <taxon>Bacteria</taxon>
        <taxon>Pseudomonadati</taxon>
        <taxon>Pseudomonadota</taxon>
        <taxon>Betaproteobacteria</taxon>
        <taxon>Burkholderiales</taxon>
        <taxon>Comamonadaceae</taxon>
    </lineage>
</organism>
<gene>
    <name evidence="9" type="ORF">DES41_106265</name>
</gene>
<keyword evidence="7" id="KW-0010">Activator</keyword>
<evidence type="ECO:0000313" key="9">
    <source>
        <dbReference type="EMBL" id="RCW69391.1"/>
    </source>
</evidence>
<dbReference type="EMBL" id="QPJK01000006">
    <property type="protein sequence ID" value="RCW69391.1"/>
    <property type="molecule type" value="Genomic_DNA"/>
</dbReference>
<keyword evidence="2" id="KW-0479">Metal-binding</keyword>
<keyword evidence="4" id="KW-0862">Zinc</keyword>
<keyword evidence="10" id="KW-1185">Reference proteome</keyword>
<dbReference type="InterPro" id="IPR007944">
    <property type="entry name" value="FlhC"/>
</dbReference>
<dbReference type="Pfam" id="PF05280">
    <property type="entry name" value="FlhC"/>
    <property type="match status" value="1"/>
</dbReference>
<dbReference type="GO" id="GO:0046872">
    <property type="term" value="F:metal ion binding"/>
    <property type="evidence" value="ECO:0007669"/>
    <property type="project" value="UniProtKB-KW"/>
</dbReference>
<keyword evidence="5" id="KW-0805">Transcription regulation</keyword>
<sequence length="226" mass="24830">MTAGTPMACRATQRIRALSLALECAVLGARVRTIHELTGLRQSELLQLLFNDERQPPRGRAPDAREWLPTASLVERAEASVLAANFVRLRNSGFCITEGLLSAYRLYRALYGEAAHLGFDRAFDLVAHVTGLWTSDGASIAMTACARCGCEFLDIPLGRLHQNDACPFCRMLVRYHLDPRIAAFLQGRPRRAQTPRSTSTSRAPRCMLPHALHLAWTSPSASTGTG</sequence>
<dbReference type="Proteomes" id="UP000252884">
    <property type="component" value="Unassembled WGS sequence"/>
</dbReference>
<keyword evidence="1" id="KW-0963">Cytoplasm</keyword>
<comment type="caution">
    <text evidence="9">The sequence shown here is derived from an EMBL/GenBank/DDBJ whole genome shotgun (WGS) entry which is preliminary data.</text>
</comment>
<dbReference type="GO" id="GO:0044781">
    <property type="term" value="P:bacterial-type flagellum organization"/>
    <property type="evidence" value="ECO:0007669"/>
    <property type="project" value="UniProtKB-KW"/>
</dbReference>
<keyword evidence="8" id="KW-0804">Transcription</keyword>
<evidence type="ECO:0000256" key="1">
    <source>
        <dbReference type="ARBA" id="ARBA00022490"/>
    </source>
</evidence>
<reference evidence="9 10" key="1">
    <citation type="submission" date="2018-07" db="EMBL/GenBank/DDBJ databases">
        <title>Genomic Encyclopedia of Type Strains, Phase IV (KMG-IV): sequencing the most valuable type-strain genomes for metagenomic binning, comparative biology and taxonomic classification.</title>
        <authorList>
            <person name="Goeker M."/>
        </authorList>
    </citation>
    <scope>NUCLEOTIDE SEQUENCE [LARGE SCALE GENOMIC DNA]</scope>
    <source>
        <strain evidence="9 10">DSM 21634</strain>
    </source>
</reference>
<evidence type="ECO:0000256" key="4">
    <source>
        <dbReference type="ARBA" id="ARBA00022833"/>
    </source>
</evidence>
<dbReference type="GO" id="GO:1902208">
    <property type="term" value="P:regulation of bacterial-type flagellum assembly"/>
    <property type="evidence" value="ECO:0007669"/>
    <property type="project" value="InterPro"/>
</dbReference>
<keyword evidence="3" id="KW-1005">Bacterial flagellum biogenesis</keyword>
<evidence type="ECO:0000256" key="6">
    <source>
        <dbReference type="ARBA" id="ARBA00023125"/>
    </source>
</evidence>
<dbReference type="GO" id="GO:0045893">
    <property type="term" value="P:positive regulation of DNA-templated transcription"/>
    <property type="evidence" value="ECO:0007669"/>
    <property type="project" value="InterPro"/>
</dbReference>
<evidence type="ECO:0000313" key="10">
    <source>
        <dbReference type="Proteomes" id="UP000252884"/>
    </source>
</evidence>
<evidence type="ECO:0000256" key="8">
    <source>
        <dbReference type="ARBA" id="ARBA00023163"/>
    </source>
</evidence>
<dbReference type="OrthoDB" id="8525736at2"/>
<keyword evidence="6" id="KW-0238">DNA-binding</keyword>
<evidence type="ECO:0000256" key="7">
    <source>
        <dbReference type="ARBA" id="ARBA00023159"/>
    </source>
</evidence>
<evidence type="ECO:0000256" key="2">
    <source>
        <dbReference type="ARBA" id="ARBA00022723"/>
    </source>
</evidence>
<name>A0A368XN12_9BURK</name>
<proteinExistence type="predicted"/>
<dbReference type="GO" id="GO:0003677">
    <property type="term" value="F:DNA binding"/>
    <property type="evidence" value="ECO:0007669"/>
    <property type="project" value="UniProtKB-KW"/>
</dbReference>
<evidence type="ECO:0000256" key="5">
    <source>
        <dbReference type="ARBA" id="ARBA00023015"/>
    </source>
</evidence>
<protein>
    <submittedName>
        <fullName evidence="9">Transcriptional activator FlhC</fullName>
    </submittedName>
</protein>
<dbReference type="AlphaFoldDB" id="A0A368XN12"/>